<dbReference type="NCBIfam" id="TIGR00229">
    <property type="entry name" value="sensory_box"/>
    <property type="match status" value="1"/>
</dbReference>
<dbReference type="GO" id="GO:0006355">
    <property type="term" value="P:regulation of DNA-templated transcription"/>
    <property type="evidence" value="ECO:0007669"/>
    <property type="project" value="InterPro"/>
</dbReference>
<keyword evidence="2" id="KW-0067">ATP-binding</keyword>
<dbReference type="OrthoDB" id="9803970at2"/>
<dbReference type="InterPro" id="IPR035965">
    <property type="entry name" value="PAS-like_dom_sf"/>
</dbReference>
<dbReference type="SUPFAM" id="SSF52540">
    <property type="entry name" value="P-loop containing nucleoside triphosphate hydrolases"/>
    <property type="match status" value="1"/>
</dbReference>
<dbReference type="SMART" id="SM00382">
    <property type="entry name" value="AAA"/>
    <property type="match status" value="1"/>
</dbReference>
<evidence type="ECO:0000256" key="2">
    <source>
        <dbReference type="ARBA" id="ARBA00022840"/>
    </source>
</evidence>
<evidence type="ECO:0000313" key="4">
    <source>
        <dbReference type="EMBL" id="ATW26783.1"/>
    </source>
</evidence>
<organism evidence="4 5">
    <name type="scientific">Formimonas warabiya</name>
    <dbReference type="NCBI Taxonomy" id="1761012"/>
    <lineage>
        <taxon>Bacteria</taxon>
        <taxon>Bacillati</taxon>
        <taxon>Bacillota</taxon>
        <taxon>Clostridia</taxon>
        <taxon>Eubacteriales</taxon>
        <taxon>Peptococcaceae</taxon>
        <taxon>Candidatus Formimonas</taxon>
    </lineage>
</organism>
<dbReference type="Gene3D" id="1.10.8.60">
    <property type="match status" value="1"/>
</dbReference>
<evidence type="ECO:0000259" key="3">
    <source>
        <dbReference type="PROSITE" id="PS50045"/>
    </source>
</evidence>
<dbReference type="InterPro" id="IPR029016">
    <property type="entry name" value="GAF-like_dom_sf"/>
</dbReference>
<proteinExistence type="predicted"/>
<dbReference type="PANTHER" id="PTHR32071">
    <property type="entry name" value="TRANSCRIPTIONAL REGULATORY PROTEIN"/>
    <property type="match status" value="1"/>
</dbReference>
<dbReference type="RefSeq" id="WP_148136104.1">
    <property type="nucleotide sequence ID" value="NZ_CP017634.1"/>
</dbReference>
<dbReference type="GO" id="GO:0005524">
    <property type="term" value="F:ATP binding"/>
    <property type="evidence" value="ECO:0007669"/>
    <property type="project" value="UniProtKB-KW"/>
</dbReference>
<dbReference type="InterPro" id="IPR027417">
    <property type="entry name" value="P-loop_NTPase"/>
</dbReference>
<evidence type="ECO:0000313" key="5">
    <source>
        <dbReference type="Proteomes" id="UP000323521"/>
    </source>
</evidence>
<keyword evidence="1" id="KW-0547">Nucleotide-binding</keyword>
<keyword evidence="5" id="KW-1185">Reference proteome</keyword>
<dbReference type="Pfam" id="PF00989">
    <property type="entry name" value="PAS"/>
    <property type="match status" value="1"/>
</dbReference>
<dbReference type="PROSITE" id="PS50045">
    <property type="entry name" value="SIGMA54_INTERACT_4"/>
    <property type="match status" value="1"/>
</dbReference>
<dbReference type="InterPro" id="IPR013767">
    <property type="entry name" value="PAS_fold"/>
</dbReference>
<dbReference type="InterPro" id="IPR009057">
    <property type="entry name" value="Homeodomain-like_sf"/>
</dbReference>
<dbReference type="FunFam" id="3.40.50.300:FF:000006">
    <property type="entry name" value="DNA-binding transcriptional regulator NtrC"/>
    <property type="match status" value="1"/>
</dbReference>
<dbReference type="InterPro" id="IPR025662">
    <property type="entry name" value="Sigma_54_int_dom_ATP-bd_1"/>
</dbReference>
<dbReference type="PANTHER" id="PTHR32071:SF57">
    <property type="entry name" value="C4-DICARBOXYLATE TRANSPORT TRANSCRIPTIONAL REGULATORY PROTEIN DCTD"/>
    <property type="match status" value="1"/>
</dbReference>
<dbReference type="InterPro" id="IPR000014">
    <property type="entry name" value="PAS"/>
</dbReference>
<dbReference type="SUPFAM" id="SSF55785">
    <property type="entry name" value="PYP-like sensor domain (PAS domain)"/>
    <property type="match status" value="1"/>
</dbReference>
<dbReference type="InterPro" id="IPR025943">
    <property type="entry name" value="Sigma_54_int_dom_ATP-bd_2"/>
</dbReference>
<dbReference type="PROSITE" id="PS00675">
    <property type="entry name" value="SIGMA54_INTERACT_1"/>
    <property type="match status" value="1"/>
</dbReference>
<dbReference type="KEGG" id="fwa:DCMF_20235"/>
<dbReference type="InterPro" id="IPR003593">
    <property type="entry name" value="AAA+_ATPase"/>
</dbReference>
<dbReference type="Pfam" id="PF25601">
    <property type="entry name" value="AAA_lid_14"/>
    <property type="match status" value="1"/>
</dbReference>
<dbReference type="Gene3D" id="1.10.10.60">
    <property type="entry name" value="Homeodomain-like"/>
    <property type="match status" value="1"/>
</dbReference>
<dbReference type="AlphaFoldDB" id="A0A3G1KW65"/>
<reference evidence="4 5" key="1">
    <citation type="submission" date="2016-10" db="EMBL/GenBank/DDBJ databases">
        <title>Complete Genome Sequence of Peptococcaceae strain DCMF.</title>
        <authorList>
            <person name="Edwards R.J."/>
            <person name="Holland S.I."/>
            <person name="Deshpande N.P."/>
            <person name="Wong Y.K."/>
            <person name="Ertan H."/>
            <person name="Manefield M."/>
            <person name="Russell T.L."/>
            <person name="Lee M.J."/>
        </authorList>
    </citation>
    <scope>NUCLEOTIDE SEQUENCE [LARGE SCALE GENOMIC DNA]</scope>
    <source>
        <strain evidence="4 5">DCMF</strain>
    </source>
</reference>
<dbReference type="Gene3D" id="3.40.50.300">
    <property type="entry name" value="P-loop containing nucleotide triphosphate hydrolases"/>
    <property type="match status" value="1"/>
</dbReference>
<dbReference type="EMBL" id="CP017634">
    <property type="protein sequence ID" value="ATW26783.1"/>
    <property type="molecule type" value="Genomic_DNA"/>
</dbReference>
<dbReference type="InterPro" id="IPR002078">
    <property type="entry name" value="Sigma_54_int"/>
</dbReference>
<evidence type="ECO:0000256" key="1">
    <source>
        <dbReference type="ARBA" id="ARBA00022741"/>
    </source>
</evidence>
<dbReference type="Pfam" id="PF00158">
    <property type="entry name" value="Sigma54_activat"/>
    <property type="match status" value="1"/>
</dbReference>
<dbReference type="Gene3D" id="3.30.450.20">
    <property type="entry name" value="PAS domain"/>
    <property type="match status" value="1"/>
</dbReference>
<sequence>MASLFDSQPFVQSVAEVIAAALRVETEIVDDEGRVLGATGRIRSQLLTKRTDTFINHFVMEKAMPFVLLNPGCHKLCEPCEEKNDCFYTSGLFYPIQVGKKCYGVISLVSFDMKQKKILIQNQNSFLDFIGKMAELLAIKLSESTMMEEICMNNEYLEAIINSVNEGIISCNGQGIITCFNRTAEKSFKAAKENVIGQPISSILPESILIKALQNQEPFHQEKVHYKDSLGETVNLISSATIVKNNGQIVGAVESFSEEEKLFRMVHSLSNSEIDSACDNIIGTSAAISNLKRLVTKVAQNVSTVLITGESGTGKELFARAIHSSSNRSKQPFVAINCGAIPESLLESELFGYEKGAFTGAKNEGKPGKFELANGGTLFLDEIGDMPLHLQVKLLRVLQERVIQKIGGTKNIPINVRVIAATHQDLRAMIGQRLFREDLFYRLNVIPLHLPPLRERVEDIPLILDFLCQKYADLMHKEIKGFSEKALRILTGYQWPGNVREMENAVEYAISFCSSTEMIKEEYLPQWLYAREIPAHNSNYKQKIEKSEKQVLLEAIQEYGDSVEGKMEIAENMGISLSTLYRLFRKYKLINTRPRKEKQ</sequence>
<feature type="domain" description="Sigma-54 factor interaction" evidence="3">
    <location>
        <begin position="281"/>
        <end position="511"/>
    </location>
</feature>
<dbReference type="InterPro" id="IPR058031">
    <property type="entry name" value="AAA_lid_NorR"/>
</dbReference>
<dbReference type="SUPFAM" id="SSF46689">
    <property type="entry name" value="Homeodomain-like"/>
    <property type="match status" value="1"/>
</dbReference>
<dbReference type="SMART" id="SM00091">
    <property type="entry name" value="PAS"/>
    <property type="match status" value="1"/>
</dbReference>
<dbReference type="CDD" id="cd00009">
    <property type="entry name" value="AAA"/>
    <property type="match status" value="1"/>
</dbReference>
<name>A0A3G1KW65_FORW1</name>
<dbReference type="Proteomes" id="UP000323521">
    <property type="component" value="Chromosome"/>
</dbReference>
<gene>
    <name evidence="4" type="ORF">DCMF_20235</name>
</gene>
<dbReference type="Gene3D" id="3.30.450.40">
    <property type="match status" value="1"/>
</dbReference>
<accession>A0A3G1KW65</accession>
<dbReference type="PROSITE" id="PS00676">
    <property type="entry name" value="SIGMA54_INTERACT_2"/>
    <property type="match status" value="1"/>
</dbReference>
<protein>
    <recommendedName>
        <fullName evidence="3">Sigma-54 factor interaction domain-containing protein</fullName>
    </recommendedName>
</protein>